<organism evidence="2">
    <name type="scientific">marine sediment metagenome</name>
    <dbReference type="NCBI Taxonomy" id="412755"/>
    <lineage>
        <taxon>unclassified sequences</taxon>
        <taxon>metagenomes</taxon>
        <taxon>ecological metagenomes</taxon>
    </lineage>
</organism>
<dbReference type="GO" id="GO:0008643">
    <property type="term" value="P:carbohydrate transport"/>
    <property type="evidence" value="ECO:0007669"/>
    <property type="project" value="InterPro"/>
</dbReference>
<keyword evidence="1" id="KW-0472">Membrane</keyword>
<evidence type="ECO:0000256" key="1">
    <source>
        <dbReference type="SAM" id="Phobius"/>
    </source>
</evidence>
<dbReference type="GO" id="GO:0015293">
    <property type="term" value="F:symporter activity"/>
    <property type="evidence" value="ECO:0007669"/>
    <property type="project" value="InterPro"/>
</dbReference>
<reference evidence="2" key="1">
    <citation type="journal article" date="2014" name="Front. Microbiol.">
        <title>High frequency of phylogenetically diverse reductive dehalogenase-homologous genes in deep subseafloor sedimentary metagenomes.</title>
        <authorList>
            <person name="Kawai M."/>
            <person name="Futagami T."/>
            <person name="Toyoda A."/>
            <person name="Takaki Y."/>
            <person name="Nishi S."/>
            <person name="Hori S."/>
            <person name="Arai W."/>
            <person name="Tsubouchi T."/>
            <person name="Morono Y."/>
            <person name="Uchiyama I."/>
            <person name="Ito T."/>
            <person name="Fujiyama A."/>
            <person name="Inagaki F."/>
            <person name="Takami H."/>
        </authorList>
    </citation>
    <scope>NUCLEOTIDE SEQUENCE</scope>
    <source>
        <strain evidence="2">Expedition CK06-06</strain>
    </source>
</reference>
<keyword evidence="1" id="KW-1133">Transmembrane helix</keyword>
<evidence type="ECO:0008006" key="3">
    <source>
        <dbReference type="Google" id="ProtNLM"/>
    </source>
</evidence>
<proteinExistence type="predicted"/>
<gene>
    <name evidence="2" type="ORF">S03H2_23241</name>
</gene>
<feature type="transmembrane region" description="Helical" evidence="1">
    <location>
        <begin position="33"/>
        <end position="63"/>
    </location>
</feature>
<comment type="caution">
    <text evidence="2">The sequence shown here is derived from an EMBL/GenBank/DDBJ whole genome shotgun (WGS) entry which is preliminary data.</text>
</comment>
<accession>X1FFB3</accession>
<dbReference type="InterPro" id="IPR036259">
    <property type="entry name" value="MFS_trans_sf"/>
</dbReference>
<protein>
    <recommendedName>
        <fullName evidence="3">Major facilitator superfamily (MFS) profile domain-containing protein</fullName>
    </recommendedName>
</protein>
<keyword evidence="1" id="KW-0812">Transmembrane</keyword>
<dbReference type="InterPro" id="IPR039672">
    <property type="entry name" value="MFS_2"/>
</dbReference>
<dbReference type="PANTHER" id="PTHR11328">
    <property type="entry name" value="MAJOR FACILITATOR SUPERFAMILY DOMAIN-CONTAINING PROTEIN"/>
    <property type="match status" value="1"/>
</dbReference>
<dbReference type="Pfam" id="PF13347">
    <property type="entry name" value="MFS_2"/>
    <property type="match status" value="1"/>
</dbReference>
<dbReference type="GO" id="GO:0005886">
    <property type="term" value="C:plasma membrane"/>
    <property type="evidence" value="ECO:0007669"/>
    <property type="project" value="TreeGrafter"/>
</dbReference>
<dbReference type="EMBL" id="BARU01012664">
    <property type="protein sequence ID" value="GAH43667.1"/>
    <property type="molecule type" value="Genomic_DNA"/>
</dbReference>
<dbReference type="PANTHER" id="PTHR11328:SF24">
    <property type="entry name" value="MAJOR FACILITATOR SUPERFAMILY (MFS) PROFILE DOMAIN-CONTAINING PROTEIN"/>
    <property type="match status" value="1"/>
</dbReference>
<feature type="transmembrane region" description="Helical" evidence="1">
    <location>
        <begin position="114"/>
        <end position="135"/>
    </location>
</feature>
<dbReference type="Gene3D" id="1.20.1250.20">
    <property type="entry name" value="MFS general substrate transporter like domains"/>
    <property type="match status" value="1"/>
</dbReference>
<sequence>MNERKSEKVPLGNRIAFAMGEVGDNTAMQTFSFLIFTFYFAIVGLPVLWITGGFILWSLWNAFNDPLIGYLSDRTKTKWGRRFPWMLGATIPLAIVMILLFTPPIALNSDLINFIYFFIILILFDTTYTAFNLNYNAVFSEMYVTMEARSSTGKVRISFVMIALIFAFLLPTLIIEDLLGGDPQTPATISKALGEYQLTG</sequence>
<feature type="transmembrane region" description="Helical" evidence="1">
    <location>
        <begin position="155"/>
        <end position="175"/>
    </location>
</feature>
<dbReference type="AlphaFoldDB" id="X1FFB3"/>
<feature type="transmembrane region" description="Helical" evidence="1">
    <location>
        <begin position="83"/>
        <end position="102"/>
    </location>
</feature>
<feature type="non-terminal residue" evidence="2">
    <location>
        <position position="200"/>
    </location>
</feature>
<name>X1FFB3_9ZZZZ</name>
<dbReference type="SUPFAM" id="SSF103473">
    <property type="entry name" value="MFS general substrate transporter"/>
    <property type="match status" value="1"/>
</dbReference>
<evidence type="ECO:0000313" key="2">
    <source>
        <dbReference type="EMBL" id="GAH43667.1"/>
    </source>
</evidence>